<dbReference type="AlphaFoldDB" id="W7UC81"/>
<keyword evidence="1" id="KW-0472">Membrane</keyword>
<dbReference type="OrthoDB" id="1820517at2"/>
<dbReference type="PATRIC" id="fig|1341157.4.peg.2716"/>
<accession>W7UC81</accession>
<sequence length="245" mass="28015">MRRICPKCGSTIPEGSIDCPACKEAEKNDRSSDKKLSDAIYMSVVITSSVFAVILLLSSINDLICEPKIRHSIIYIPDCVFSDLLIPIAFMAFTVMIILRRQTKYLVILPIVGIVAEVVQLLTKTHDNHIFIVDRDIYFYGIIVMDFVFSALVLIFLYIMIRMICEDFSITMSRWMIVYAFVLVFAKIMLMICLIDDRELTGNIATYAAQTRIYLLFAITMMNVSQRKLNSDKKYAESLQKNNKA</sequence>
<keyword evidence="1" id="KW-1133">Transmembrane helix</keyword>
<protein>
    <submittedName>
        <fullName evidence="2">Uncharacterized protein</fullName>
    </submittedName>
</protein>
<feature type="transmembrane region" description="Helical" evidence="1">
    <location>
        <begin position="72"/>
        <end position="98"/>
    </location>
</feature>
<feature type="transmembrane region" description="Helical" evidence="1">
    <location>
        <begin position="39"/>
        <end position="60"/>
    </location>
</feature>
<dbReference type="Proteomes" id="UP000019365">
    <property type="component" value="Unassembled WGS sequence"/>
</dbReference>
<evidence type="ECO:0000313" key="2">
    <source>
        <dbReference type="EMBL" id="EWM52671.1"/>
    </source>
</evidence>
<organism evidence="2 3">
    <name type="scientific">Ruminococcus flavefaciens 007c</name>
    <dbReference type="NCBI Taxonomy" id="1341157"/>
    <lineage>
        <taxon>Bacteria</taxon>
        <taxon>Bacillati</taxon>
        <taxon>Bacillota</taxon>
        <taxon>Clostridia</taxon>
        <taxon>Eubacteriales</taxon>
        <taxon>Oscillospiraceae</taxon>
        <taxon>Ruminococcus</taxon>
    </lineage>
</organism>
<name>W7UC81_RUMFL</name>
<dbReference type="EMBL" id="ATAX01000032">
    <property type="protein sequence ID" value="EWM52671.1"/>
    <property type="molecule type" value="Genomic_DNA"/>
</dbReference>
<feature type="transmembrane region" description="Helical" evidence="1">
    <location>
        <begin position="173"/>
        <end position="192"/>
    </location>
</feature>
<evidence type="ECO:0000313" key="3">
    <source>
        <dbReference type="Proteomes" id="UP000019365"/>
    </source>
</evidence>
<reference evidence="2 3" key="1">
    <citation type="journal article" date="2014" name="PLoS ONE">
        <title>Rumen cellulosomics: divergent fiber-degrading strategies revealed by comparative genome-wide analysis of six ruminococcal strains.</title>
        <authorList>
            <person name="Dassa B."/>
            <person name="Borovok I."/>
            <person name="Ruimy-Israeli V."/>
            <person name="Lamed R."/>
            <person name="Flint H.J."/>
            <person name="Duncan S.H."/>
            <person name="Henrissat B."/>
            <person name="Coutinho P."/>
            <person name="Morrison M."/>
            <person name="Mosoni P."/>
            <person name="Yeoman C.J."/>
            <person name="White B.A."/>
            <person name="Bayer E.A."/>
        </authorList>
    </citation>
    <scope>NUCLEOTIDE SEQUENCE [LARGE SCALE GENOMIC DNA]</scope>
    <source>
        <strain evidence="2 3">007c</strain>
    </source>
</reference>
<comment type="caution">
    <text evidence="2">The sequence shown here is derived from an EMBL/GenBank/DDBJ whole genome shotgun (WGS) entry which is preliminary data.</text>
</comment>
<keyword evidence="1" id="KW-0812">Transmembrane</keyword>
<proteinExistence type="predicted"/>
<feature type="transmembrane region" description="Helical" evidence="1">
    <location>
        <begin position="137"/>
        <end position="161"/>
    </location>
</feature>
<evidence type="ECO:0000256" key="1">
    <source>
        <dbReference type="SAM" id="Phobius"/>
    </source>
</evidence>
<feature type="transmembrane region" description="Helical" evidence="1">
    <location>
        <begin position="105"/>
        <end position="122"/>
    </location>
</feature>
<feature type="transmembrane region" description="Helical" evidence="1">
    <location>
        <begin position="204"/>
        <end position="224"/>
    </location>
</feature>
<gene>
    <name evidence="2" type="ORF">RF007C_00800</name>
</gene>
<dbReference type="RefSeq" id="WP_037300733.1">
    <property type="nucleotide sequence ID" value="NZ_ATAX01000032.1"/>
</dbReference>
<keyword evidence="3" id="KW-1185">Reference proteome</keyword>